<evidence type="ECO:0000313" key="3">
    <source>
        <dbReference type="Proteomes" id="UP000076502"/>
    </source>
</evidence>
<feature type="region of interest" description="Disordered" evidence="1">
    <location>
        <begin position="142"/>
        <end position="175"/>
    </location>
</feature>
<evidence type="ECO:0008006" key="4">
    <source>
        <dbReference type="Google" id="ProtNLM"/>
    </source>
</evidence>
<evidence type="ECO:0000256" key="1">
    <source>
        <dbReference type="SAM" id="MobiDB-lite"/>
    </source>
</evidence>
<evidence type="ECO:0000313" key="2">
    <source>
        <dbReference type="EMBL" id="KZC05865.1"/>
    </source>
</evidence>
<dbReference type="EMBL" id="KQ434799">
    <property type="protein sequence ID" value="KZC05865.1"/>
    <property type="molecule type" value="Genomic_DNA"/>
</dbReference>
<protein>
    <recommendedName>
        <fullName evidence="4">Histone-lysine N-methyltransferase SETMAR</fullName>
    </recommendedName>
</protein>
<organism evidence="2 3">
    <name type="scientific">Dufourea novaeangliae</name>
    <name type="common">Sweat bee</name>
    <dbReference type="NCBI Taxonomy" id="178035"/>
    <lineage>
        <taxon>Eukaryota</taxon>
        <taxon>Metazoa</taxon>
        <taxon>Ecdysozoa</taxon>
        <taxon>Arthropoda</taxon>
        <taxon>Hexapoda</taxon>
        <taxon>Insecta</taxon>
        <taxon>Pterygota</taxon>
        <taxon>Neoptera</taxon>
        <taxon>Endopterygota</taxon>
        <taxon>Hymenoptera</taxon>
        <taxon>Apocrita</taxon>
        <taxon>Aculeata</taxon>
        <taxon>Apoidea</taxon>
        <taxon>Anthophila</taxon>
        <taxon>Halictidae</taxon>
        <taxon>Rophitinae</taxon>
        <taxon>Dufourea</taxon>
    </lineage>
</organism>
<reference evidence="2 3" key="1">
    <citation type="submission" date="2015-07" db="EMBL/GenBank/DDBJ databases">
        <title>The genome of Dufourea novaeangliae.</title>
        <authorList>
            <person name="Pan H."/>
            <person name="Kapheim K."/>
        </authorList>
    </citation>
    <scope>NUCLEOTIDE SEQUENCE [LARGE SCALE GENOMIC DNA]</scope>
    <source>
        <strain evidence="2">0120121106</strain>
        <tissue evidence="2">Whole body</tissue>
    </source>
</reference>
<keyword evidence="3" id="KW-1185">Reference proteome</keyword>
<dbReference type="Proteomes" id="UP000076502">
    <property type="component" value="Unassembled WGS sequence"/>
</dbReference>
<gene>
    <name evidence="2" type="ORF">WN55_07310</name>
</gene>
<feature type="compositionally biased region" description="Basic and acidic residues" evidence="1">
    <location>
        <begin position="160"/>
        <end position="174"/>
    </location>
</feature>
<dbReference type="AlphaFoldDB" id="A0A154P1R0"/>
<name>A0A154P1R0_DUFNO</name>
<proteinExistence type="predicted"/>
<accession>A0A154P1R0</accession>
<dbReference type="STRING" id="178035.A0A154P1R0"/>
<sequence>MHPARLRNCPRGVMAWPDFLGEQFPLRTGVPPTTFRLDIRDIKRDAYSSSADHTHIRSLAIKSLSSISKRELGFSKHPCNELPDGRSRAERMGEGFRRDLRVICVSEKARERVTDDERLTLCDFPCVLTHANGFLTAYHPATDNKEPLGDSAPSSPNVRQPREARSRGRPHRGDFSLQNALHSCWPREIRNNQVKCTINNNSRYTAREIAEILQLSKSGMENRLHQFGYVSQLKNRANIFADRIDGKIVVEKEGSRSFLR</sequence>